<accession>A0A8T1MJG5</accession>
<protein>
    <submittedName>
        <fullName evidence="1">Uncharacterized protein</fullName>
    </submittedName>
</protein>
<comment type="caution">
    <text evidence="1">The sequence shown here is derived from an EMBL/GenBank/DDBJ whole genome shotgun (WGS) entry which is preliminary data.</text>
</comment>
<reference evidence="1 2" key="2">
    <citation type="journal article" date="2021" name="Genomics">
        <title>High-quality reference genome for Clonorchis sinensis.</title>
        <authorList>
            <person name="Young N.D."/>
            <person name="Stroehlein A.J."/>
            <person name="Kinkar L."/>
            <person name="Wang T."/>
            <person name="Sohn W.M."/>
            <person name="Chang B.C.H."/>
            <person name="Kaur P."/>
            <person name="Weisz D."/>
            <person name="Dudchenko O."/>
            <person name="Aiden E.L."/>
            <person name="Korhonen P.K."/>
            <person name="Gasser R.B."/>
        </authorList>
    </citation>
    <scope>NUCLEOTIDE SEQUENCE [LARGE SCALE GENOMIC DNA]</scope>
    <source>
        <strain evidence="1">Cs-k2</strain>
    </source>
</reference>
<evidence type="ECO:0000313" key="1">
    <source>
        <dbReference type="EMBL" id="KAG5448881.1"/>
    </source>
</evidence>
<organism evidence="1 2">
    <name type="scientific">Clonorchis sinensis</name>
    <name type="common">Chinese liver fluke</name>
    <dbReference type="NCBI Taxonomy" id="79923"/>
    <lineage>
        <taxon>Eukaryota</taxon>
        <taxon>Metazoa</taxon>
        <taxon>Spiralia</taxon>
        <taxon>Lophotrochozoa</taxon>
        <taxon>Platyhelminthes</taxon>
        <taxon>Trematoda</taxon>
        <taxon>Digenea</taxon>
        <taxon>Opisthorchiida</taxon>
        <taxon>Opisthorchiata</taxon>
        <taxon>Opisthorchiidae</taxon>
        <taxon>Clonorchis</taxon>
    </lineage>
</organism>
<dbReference type="Proteomes" id="UP000286415">
    <property type="component" value="Unassembled WGS sequence"/>
</dbReference>
<dbReference type="AlphaFoldDB" id="A0A8T1MJG5"/>
<proteinExistence type="predicted"/>
<gene>
    <name evidence="1" type="ORF">CSKR_200840</name>
</gene>
<name>A0A8T1MJG5_CLOSI</name>
<sequence length="99" mass="11058">MGASPYACSKCLVLKKCNFQTPIIVASYPSTTSFPGSENPGSLHQQVDRTPSFYNTVPREAFPKRESLCFLLSKIHAHLLFCYSLTLSTGRFFRPFSST</sequence>
<keyword evidence="2" id="KW-1185">Reference proteome</keyword>
<reference evidence="1 2" key="1">
    <citation type="journal article" date="2018" name="Biotechnol. Adv.">
        <title>Improved genomic resources and new bioinformatic workflow for the carcinogenic parasite Clonorchis sinensis: Biotechnological implications.</title>
        <authorList>
            <person name="Wang D."/>
            <person name="Korhonen P.K."/>
            <person name="Gasser R.B."/>
            <person name="Young N.D."/>
        </authorList>
    </citation>
    <scope>NUCLEOTIDE SEQUENCE [LARGE SCALE GENOMIC DNA]</scope>
    <source>
        <strain evidence="1">Cs-k2</strain>
    </source>
</reference>
<dbReference type="EMBL" id="NIRI02000042">
    <property type="protein sequence ID" value="KAG5448881.1"/>
    <property type="molecule type" value="Genomic_DNA"/>
</dbReference>
<evidence type="ECO:0000313" key="2">
    <source>
        <dbReference type="Proteomes" id="UP000286415"/>
    </source>
</evidence>